<dbReference type="Proteomes" id="UP000050761">
    <property type="component" value="Unassembled WGS sequence"/>
</dbReference>
<gene>
    <name evidence="3" type="ORF">HPBE_LOCUS10684</name>
</gene>
<feature type="transmembrane region" description="Helical" evidence="2">
    <location>
        <begin position="225"/>
        <end position="245"/>
    </location>
</feature>
<feature type="transmembrane region" description="Helical" evidence="2">
    <location>
        <begin position="180"/>
        <end position="213"/>
    </location>
</feature>
<accession>A0A3P7ZP67</accession>
<dbReference type="PANTHER" id="PTHR22943:SF248">
    <property type="entry name" value="SEVEN TM RECEPTOR"/>
    <property type="match status" value="1"/>
</dbReference>
<dbReference type="Pfam" id="PF10326">
    <property type="entry name" value="7TM_GPCR_Str"/>
    <property type="match status" value="2"/>
</dbReference>
<evidence type="ECO:0000256" key="1">
    <source>
        <dbReference type="SAM" id="MobiDB-lite"/>
    </source>
</evidence>
<dbReference type="PANTHER" id="PTHR22943">
    <property type="entry name" value="7-TRANSMEMBRANE DOMAIN RECEPTOR C.ELEGANS"/>
    <property type="match status" value="1"/>
</dbReference>
<evidence type="ECO:0000313" key="3">
    <source>
        <dbReference type="EMBL" id="VDO85977.1"/>
    </source>
</evidence>
<dbReference type="InterPro" id="IPR019428">
    <property type="entry name" value="7TM_GPCR_serpentine_rcpt_Str"/>
</dbReference>
<evidence type="ECO:0000313" key="4">
    <source>
        <dbReference type="Proteomes" id="UP000050761"/>
    </source>
</evidence>
<feature type="transmembrane region" description="Helical" evidence="2">
    <location>
        <begin position="72"/>
        <end position="93"/>
    </location>
</feature>
<name>A0A3P7ZP67_HELPZ</name>
<keyword evidence="2" id="KW-1133">Transmembrane helix</keyword>
<proteinExistence type="predicted"/>
<dbReference type="WBParaSite" id="HPBE_0001068301-mRNA-1">
    <property type="protein sequence ID" value="HPBE_0001068301-mRNA-1"/>
    <property type="gene ID" value="HPBE_0001068301"/>
</dbReference>
<keyword evidence="2" id="KW-0472">Membrane</keyword>
<sequence length="404" mass="45389">MIQMRAIFDRAGFRIIRNRINPAGYPKMHDSDPMSTVLPGEGACFAVRGHHGENYFIYVSTGIIHSWERGEAVLMLFWFVMSSSVIILMNSFVYRYVHICRPDLSYLYSSRRWILLIWVLNVLLLSNCAFLLVMTSIPKEIFRRQVYGDLTSLDGNAFIGISLEHRANELSGFLVADSAMIMLLLSITGIFCATVCPTLFLYFPSCVIYAILFGNLRHGPLVTDFLGILTSLYSLFNPLVTMFSISDYRRYVLSLLRCRKVGHLRRECENARATGRSPVEPEGLTTSIKQWACTAIGIQPSESDLVGKQTLVSILPLRFLEEVLDSGFDLNQEVEEIKLKGGKRTIAVFVMDGTDETVVHGTNALRLLQLSFDAAASATDQDGSGHGRIEKTTLQARQDAKRFQ</sequence>
<evidence type="ECO:0000313" key="5">
    <source>
        <dbReference type="WBParaSite" id="HPBE_0001068301-mRNA-1"/>
    </source>
</evidence>
<feature type="region of interest" description="Disordered" evidence="1">
    <location>
        <begin position="379"/>
        <end position="404"/>
    </location>
</feature>
<evidence type="ECO:0000256" key="2">
    <source>
        <dbReference type="SAM" id="Phobius"/>
    </source>
</evidence>
<dbReference type="AlphaFoldDB" id="A0A3P7ZP67"/>
<protein>
    <submittedName>
        <fullName evidence="5">Guanylate cyclase domain-containing protein</fullName>
    </submittedName>
</protein>
<reference evidence="5" key="2">
    <citation type="submission" date="2019-09" db="UniProtKB">
        <authorList>
            <consortium name="WormBaseParasite"/>
        </authorList>
    </citation>
    <scope>IDENTIFICATION</scope>
</reference>
<reference evidence="3 4" key="1">
    <citation type="submission" date="2018-11" db="EMBL/GenBank/DDBJ databases">
        <authorList>
            <consortium name="Pathogen Informatics"/>
        </authorList>
    </citation>
    <scope>NUCLEOTIDE SEQUENCE [LARGE SCALE GENOMIC DNA]</scope>
</reference>
<dbReference type="EMBL" id="UZAH01026844">
    <property type="protein sequence ID" value="VDO85977.1"/>
    <property type="molecule type" value="Genomic_DNA"/>
</dbReference>
<dbReference type="SUPFAM" id="SSF81321">
    <property type="entry name" value="Family A G protein-coupled receptor-like"/>
    <property type="match status" value="1"/>
</dbReference>
<keyword evidence="4" id="KW-1185">Reference proteome</keyword>
<feature type="transmembrane region" description="Helical" evidence="2">
    <location>
        <begin position="113"/>
        <end position="134"/>
    </location>
</feature>
<dbReference type="Gene3D" id="1.20.1070.10">
    <property type="entry name" value="Rhodopsin 7-helix transmembrane proteins"/>
    <property type="match status" value="1"/>
</dbReference>
<keyword evidence="2" id="KW-0812">Transmembrane</keyword>
<organism evidence="3">
    <name type="scientific">Heligmosomoides polygyrus</name>
    <name type="common">Parasitic roundworm</name>
    <dbReference type="NCBI Taxonomy" id="6339"/>
    <lineage>
        <taxon>Eukaryota</taxon>
        <taxon>Metazoa</taxon>
        <taxon>Ecdysozoa</taxon>
        <taxon>Nematoda</taxon>
        <taxon>Chromadorea</taxon>
        <taxon>Rhabditida</taxon>
        <taxon>Rhabditina</taxon>
        <taxon>Rhabditomorpha</taxon>
        <taxon>Strongyloidea</taxon>
        <taxon>Heligmosomidae</taxon>
        <taxon>Heligmosomoides</taxon>
    </lineage>
</organism>